<evidence type="ECO:0000313" key="3">
    <source>
        <dbReference type="Proteomes" id="UP001501752"/>
    </source>
</evidence>
<protein>
    <recommendedName>
        <fullName evidence="4">Secreted protein</fullName>
    </recommendedName>
</protein>
<keyword evidence="3" id="KW-1185">Reference proteome</keyword>
<comment type="caution">
    <text evidence="2">The sequence shown here is derived from an EMBL/GenBank/DDBJ whole genome shotgun (WGS) entry which is preliminary data.</text>
</comment>
<dbReference type="EMBL" id="BAABIS010000001">
    <property type="protein sequence ID" value="GAA4886003.1"/>
    <property type="molecule type" value="Genomic_DNA"/>
</dbReference>
<sequence>MVTVGVMVLAGTCTISGTAHASSTIAPITASGFKLTLDSSSTSDISAGEAANGSLNPVSLSSVPAGSFSSGKDGLCYPTPFNPGVSADGYCWGNTADDSGSAGWYPQGFSVPHSAAADGAWGGRRWEVVSWHNGDNSVAKLRFVDRASATPRYVDVLLATLAQDGTVTPLPIHADSVVWYDNNLLIGTGGLVQVFRLGDLMHSSVGLAGTGFTYVLPRAYLYRTVATATSACVPETGNTPCLTSLSFDRANGALLSSEFRPDNANGRIIRWSFDLSSGLPRTGTSALGAWTTPVWKMQGVVNVNAPSTSARPAPAASTTDTGRARACTRARLAVPRVS</sequence>
<feature type="signal peptide" evidence="1">
    <location>
        <begin position="1"/>
        <end position="21"/>
    </location>
</feature>
<evidence type="ECO:0000256" key="1">
    <source>
        <dbReference type="SAM" id="SignalP"/>
    </source>
</evidence>
<name>A0ABP9ESN1_9ACTN</name>
<reference evidence="3" key="1">
    <citation type="journal article" date="2019" name="Int. J. Syst. Evol. Microbiol.">
        <title>The Global Catalogue of Microorganisms (GCM) 10K type strain sequencing project: providing services to taxonomists for standard genome sequencing and annotation.</title>
        <authorList>
            <consortium name="The Broad Institute Genomics Platform"/>
            <consortium name="The Broad Institute Genome Sequencing Center for Infectious Disease"/>
            <person name="Wu L."/>
            <person name="Ma J."/>
        </authorList>
    </citation>
    <scope>NUCLEOTIDE SEQUENCE [LARGE SCALE GENOMIC DNA]</scope>
    <source>
        <strain evidence="3">JCM 13006</strain>
    </source>
</reference>
<gene>
    <name evidence="2" type="ORF">GCM10023235_78880</name>
</gene>
<accession>A0ABP9ESN1</accession>
<dbReference type="Proteomes" id="UP001501752">
    <property type="component" value="Unassembled WGS sequence"/>
</dbReference>
<keyword evidence="1" id="KW-0732">Signal</keyword>
<organism evidence="2 3">
    <name type="scientific">Kitasatospora terrestris</name>
    <dbReference type="NCBI Taxonomy" id="258051"/>
    <lineage>
        <taxon>Bacteria</taxon>
        <taxon>Bacillati</taxon>
        <taxon>Actinomycetota</taxon>
        <taxon>Actinomycetes</taxon>
        <taxon>Kitasatosporales</taxon>
        <taxon>Streptomycetaceae</taxon>
        <taxon>Kitasatospora</taxon>
    </lineage>
</organism>
<feature type="chain" id="PRO_5045393132" description="Secreted protein" evidence="1">
    <location>
        <begin position="22"/>
        <end position="338"/>
    </location>
</feature>
<proteinExistence type="predicted"/>
<evidence type="ECO:0008006" key="4">
    <source>
        <dbReference type="Google" id="ProtNLM"/>
    </source>
</evidence>
<evidence type="ECO:0000313" key="2">
    <source>
        <dbReference type="EMBL" id="GAA4886003.1"/>
    </source>
</evidence>